<protein>
    <recommendedName>
        <fullName evidence="2">alpha-L-rhamnosidase</fullName>
        <ecNumber evidence="2">3.2.1.40</ecNumber>
    </recommendedName>
</protein>
<evidence type="ECO:0000259" key="8">
    <source>
        <dbReference type="Pfam" id="PF17389"/>
    </source>
</evidence>
<dbReference type="PANTHER" id="PTHR33307:SF6">
    <property type="entry name" value="ALPHA-RHAMNOSIDASE (EUROFUNG)-RELATED"/>
    <property type="match status" value="1"/>
</dbReference>
<feature type="domain" description="Alpha-L-rhamnosidase C-terminal" evidence="9">
    <location>
        <begin position="773"/>
        <end position="843"/>
    </location>
</feature>
<evidence type="ECO:0000259" key="7">
    <source>
        <dbReference type="Pfam" id="PF08531"/>
    </source>
</evidence>
<dbReference type="GeneID" id="19273900"/>
<name>W3WZ22_PESFW</name>
<dbReference type="Gene3D" id="2.60.120.260">
    <property type="entry name" value="Galactose-binding domain-like"/>
    <property type="match status" value="2"/>
</dbReference>
<evidence type="ECO:0000313" key="10">
    <source>
        <dbReference type="EMBL" id="ETS79034.1"/>
    </source>
</evidence>
<feature type="chain" id="PRO_5004835579" description="alpha-L-rhamnosidase" evidence="5">
    <location>
        <begin position="19"/>
        <end position="880"/>
    </location>
</feature>
<dbReference type="RefSeq" id="XP_007835659.1">
    <property type="nucleotide sequence ID" value="XM_007837468.1"/>
</dbReference>
<keyword evidence="5" id="KW-0732">Signal</keyword>
<feature type="region of interest" description="Disordered" evidence="4">
    <location>
        <begin position="265"/>
        <end position="287"/>
    </location>
</feature>
<evidence type="ECO:0000259" key="6">
    <source>
        <dbReference type="Pfam" id="PF05592"/>
    </source>
</evidence>
<dbReference type="PIRSF" id="PIRSF010631">
    <property type="entry name" value="A-rhamnsds"/>
    <property type="match status" value="1"/>
</dbReference>
<dbReference type="InterPro" id="IPR013783">
    <property type="entry name" value="Ig-like_fold"/>
</dbReference>
<feature type="signal peptide" evidence="5">
    <location>
        <begin position="1"/>
        <end position="18"/>
    </location>
</feature>
<evidence type="ECO:0000256" key="1">
    <source>
        <dbReference type="ARBA" id="ARBA00001445"/>
    </source>
</evidence>
<accession>W3WZ22</accession>
<evidence type="ECO:0000256" key="3">
    <source>
        <dbReference type="ARBA" id="ARBA00022801"/>
    </source>
</evidence>
<dbReference type="InterPro" id="IPR035398">
    <property type="entry name" value="Bac_rhamnosid_C"/>
</dbReference>
<keyword evidence="3" id="KW-0378">Hydrolase</keyword>
<organism evidence="10 11">
    <name type="scientific">Pestalotiopsis fici (strain W106-1 / CGMCC3.15140)</name>
    <dbReference type="NCBI Taxonomy" id="1229662"/>
    <lineage>
        <taxon>Eukaryota</taxon>
        <taxon>Fungi</taxon>
        <taxon>Dikarya</taxon>
        <taxon>Ascomycota</taxon>
        <taxon>Pezizomycotina</taxon>
        <taxon>Sordariomycetes</taxon>
        <taxon>Xylariomycetidae</taxon>
        <taxon>Amphisphaeriales</taxon>
        <taxon>Sporocadaceae</taxon>
        <taxon>Pestalotiopsis</taxon>
    </lineage>
</organism>
<evidence type="ECO:0000313" key="11">
    <source>
        <dbReference type="Proteomes" id="UP000030651"/>
    </source>
</evidence>
<evidence type="ECO:0000256" key="5">
    <source>
        <dbReference type="SAM" id="SignalP"/>
    </source>
</evidence>
<dbReference type="InterPro" id="IPR008928">
    <property type="entry name" value="6-hairpin_glycosidase_sf"/>
</dbReference>
<dbReference type="SUPFAM" id="SSF48208">
    <property type="entry name" value="Six-hairpin glycosidases"/>
    <property type="match status" value="1"/>
</dbReference>
<dbReference type="EMBL" id="KI912114">
    <property type="protein sequence ID" value="ETS79034.1"/>
    <property type="molecule type" value="Genomic_DNA"/>
</dbReference>
<dbReference type="PANTHER" id="PTHR33307">
    <property type="entry name" value="ALPHA-RHAMNOSIDASE (EUROFUNG)"/>
    <property type="match status" value="1"/>
</dbReference>
<sequence length="880" mass="94847">MRQTILACLVSTIGRVYAASISLASVTVDDLINPLAVNTTTPTFSWAVNSPSVRGASFAGVQVQVLSGSTTIWDSGNVTTTDTRLAYSGSALSARSDYTFSLRLSDTAGSWTDWSSGTFGTGFFSETDWASAQWIGAANSTVDEPILRTNFTIAKEISTAKLFIAGIGNYEAYINGDRVGDYYLAPGFTTYSTRYLYDTHDVTSQLSVGDNAIGIAVGQAWFPLYKDGPAADRGAWDGNMRAKAQILITFSDGTQQIVVTDDSWKGKVGGSTSGADTPDNESFDERAEPPTWEWSSASFDASAWPSAIVQTPPATVAQSTPMEPVRIMETISAVAITNPASGVWVYDFGRNIAGFAAITLNEAADTQVSLHYAEKLSSSGRVVNEGGRYQYNTYTLAGNGSRTFTPRSSYYGFRYIELTGIAGTPNAGTVVAQRLHSDVRGIGWFSTSDTLLQWIHDTTWQTMLNNLEGVPTDGAYVEKLPWTADAAIMSETAFSSLNLKVLYTKFAQDITDAGLLSGNIAPWAPSPPEMDDYPSAAWGNSYPEVVWQLYQHFGDASVLSRFYSRIKTYVDYELNTRGSAGLVGTESWGDWVTPSVNDKTLVGTAFLYRSIARLVDIALTLGYADDAITYNSYASAVNASFHSAFYQTGTQDYRNDATEDFVQTNNLLPVAFNMTNPANHQAIVDKVAADVVSNNNHLNTGLHGTKWILPVLTQFGYKDLAYLVATQTTYPSWGYWQTLGATTLWEDWTSTARSNDHPFLGTVVDWFYQYLAGIKITGAGYSAISIVPYVPEGLTSAQASVQTARGKVESSWTNSTSQFSLSLTVPAGSVARMSLPVSSGQSVYEGGISAASASGVTAQGSADGRALFDVVSGTYSFTVE</sequence>
<dbReference type="InterPro" id="IPR012341">
    <property type="entry name" value="6hp_glycosidase-like_sf"/>
</dbReference>
<gene>
    <name evidence="10" type="ORF">PFICI_08887</name>
</gene>
<dbReference type="Pfam" id="PF25788">
    <property type="entry name" value="Ig_Rha78A_N"/>
    <property type="match status" value="1"/>
</dbReference>
<dbReference type="GO" id="GO:0005975">
    <property type="term" value="P:carbohydrate metabolic process"/>
    <property type="evidence" value="ECO:0007669"/>
    <property type="project" value="InterPro"/>
</dbReference>
<dbReference type="Proteomes" id="UP000030651">
    <property type="component" value="Unassembled WGS sequence"/>
</dbReference>
<dbReference type="InterPro" id="IPR013737">
    <property type="entry name" value="Bac_rhamnosid_N"/>
</dbReference>
<dbReference type="InterPro" id="IPR035396">
    <property type="entry name" value="Bac_rhamnosid6H"/>
</dbReference>
<dbReference type="OrthoDB" id="4830411at2759"/>
<feature type="domain" description="Alpha-L-rhamnosidase concanavalin-like" evidence="6">
    <location>
        <begin position="340"/>
        <end position="432"/>
    </location>
</feature>
<dbReference type="EC" id="3.2.1.40" evidence="2"/>
<reference evidence="11" key="1">
    <citation type="journal article" date="2015" name="BMC Genomics">
        <title>Genomic and transcriptomic analysis of the endophytic fungus Pestalotiopsis fici reveals its lifestyle and high potential for synthesis of natural products.</title>
        <authorList>
            <person name="Wang X."/>
            <person name="Zhang X."/>
            <person name="Liu L."/>
            <person name="Xiang M."/>
            <person name="Wang W."/>
            <person name="Sun X."/>
            <person name="Che Y."/>
            <person name="Guo L."/>
            <person name="Liu G."/>
            <person name="Guo L."/>
            <person name="Wang C."/>
            <person name="Yin W.B."/>
            <person name="Stadler M."/>
            <person name="Zhang X."/>
            <person name="Liu X."/>
        </authorList>
    </citation>
    <scope>NUCLEOTIDE SEQUENCE [LARGE SCALE GENOMIC DNA]</scope>
    <source>
        <strain evidence="11">W106-1 / CGMCC3.15140</strain>
    </source>
</reference>
<dbReference type="Pfam" id="PF17390">
    <property type="entry name" value="Bac_rhamnosid_C"/>
    <property type="match status" value="1"/>
</dbReference>
<dbReference type="GO" id="GO:0030596">
    <property type="term" value="F:alpha-L-rhamnosidase activity"/>
    <property type="evidence" value="ECO:0007669"/>
    <property type="project" value="UniProtKB-EC"/>
</dbReference>
<dbReference type="Pfam" id="PF08531">
    <property type="entry name" value="Bac_rhamnosid_N"/>
    <property type="match status" value="1"/>
</dbReference>
<proteinExistence type="predicted"/>
<feature type="domain" description="Alpha-L-rhamnosidase six-hairpin glycosidase" evidence="8">
    <location>
        <begin position="442"/>
        <end position="770"/>
    </location>
</feature>
<feature type="domain" description="Bacterial alpha-L-rhamnosidase N-terminal" evidence="7">
    <location>
        <begin position="155"/>
        <end position="329"/>
    </location>
</feature>
<dbReference type="HOGENOM" id="CLU_002926_1_1_1"/>
<dbReference type="Pfam" id="PF17389">
    <property type="entry name" value="Bac_rhamnosid6H"/>
    <property type="match status" value="1"/>
</dbReference>
<evidence type="ECO:0000259" key="9">
    <source>
        <dbReference type="Pfam" id="PF17390"/>
    </source>
</evidence>
<dbReference type="InterPro" id="IPR016007">
    <property type="entry name" value="Alpha_rhamnosid"/>
</dbReference>
<evidence type="ECO:0000256" key="4">
    <source>
        <dbReference type="SAM" id="MobiDB-lite"/>
    </source>
</evidence>
<evidence type="ECO:0000256" key="2">
    <source>
        <dbReference type="ARBA" id="ARBA00012652"/>
    </source>
</evidence>
<dbReference type="AlphaFoldDB" id="W3WZ22"/>
<dbReference type="Gene3D" id="2.60.420.10">
    <property type="entry name" value="Maltose phosphorylase, domain 3"/>
    <property type="match status" value="1"/>
</dbReference>
<comment type="catalytic activity">
    <reaction evidence="1">
        <text>Hydrolysis of terminal non-reducing alpha-L-rhamnose residues in alpha-L-rhamnosides.</text>
        <dbReference type="EC" id="3.2.1.40"/>
    </reaction>
</comment>
<dbReference type="Pfam" id="PF05592">
    <property type="entry name" value="Bac_rhamnosid"/>
    <property type="match status" value="1"/>
</dbReference>
<keyword evidence="11" id="KW-1185">Reference proteome</keyword>
<dbReference type="Gene3D" id="2.60.40.10">
    <property type="entry name" value="Immunoglobulins"/>
    <property type="match status" value="1"/>
</dbReference>
<dbReference type="Gene3D" id="1.50.10.10">
    <property type="match status" value="1"/>
</dbReference>
<dbReference type="InterPro" id="IPR008902">
    <property type="entry name" value="Rhamnosid_concanavalin"/>
</dbReference>
<dbReference type="eggNOG" id="ENOG502QW2K">
    <property type="taxonomic scope" value="Eukaryota"/>
</dbReference>
<dbReference type="InParanoid" id="W3WZ22"/>
<dbReference type="KEGG" id="pfy:PFICI_08887"/>